<dbReference type="PANTHER" id="PTHR47107:SF1">
    <property type="entry name" value="CERAMIDE-BINDING PROTEIN SVF1-RELATED"/>
    <property type="match status" value="1"/>
</dbReference>
<dbReference type="InParanoid" id="K0KFB0"/>
<dbReference type="Pfam" id="PF17187">
    <property type="entry name" value="Svf1_C"/>
    <property type="match status" value="1"/>
</dbReference>
<evidence type="ECO:0000256" key="3">
    <source>
        <dbReference type="ARBA" id="ARBA00022490"/>
    </source>
</evidence>
<dbReference type="EMBL" id="CAIF01000090">
    <property type="protein sequence ID" value="CCH43795.1"/>
    <property type="molecule type" value="Genomic_DNA"/>
</dbReference>
<feature type="domain" description="Svf1-like N-terminal" evidence="4">
    <location>
        <begin position="56"/>
        <end position="219"/>
    </location>
</feature>
<comment type="caution">
    <text evidence="6">The sequence shown here is derived from an EMBL/GenBank/DDBJ whole genome shotgun (WGS) entry which is preliminary data.</text>
</comment>
<proteinExistence type="inferred from homology"/>
<name>K0KFB0_WICCF</name>
<dbReference type="InterPro" id="IPR033394">
    <property type="entry name" value="Svf1-like_C"/>
</dbReference>
<dbReference type="HOGENOM" id="CLU_030205_2_0_1"/>
<dbReference type="FunCoup" id="K0KFB0">
    <property type="interactions" value="122"/>
</dbReference>
<evidence type="ECO:0000259" key="4">
    <source>
        <dbReference type="Pfam" id="PF08622"/>
    </source>
</evidence>
<comment type="similarity">
    <text evidence="2">Belongs to the SVF1 family.</text>
</comment>
<keyword evidence="3" id="KW-0963">Cytoplasm</keyword>
<dbReference type="PANTHER" id="PTHR47107">
    <property type="entry name" value="SVF1-LIKE PROTEIN YDR222W-RELATED"/>
    <property type="match status" value="1"/>
</dbReference>
<evidence type="ECO:0000256" key="2">
    <source>
        <dbReference type="ARBA" id="ARBA00009069"/>
    </source>
</evidence>
<evidence type="ECO:0000313" key="6">
    <source>
        <dbReference type="EMBL" id="CCH43795.1"/>
    </source>
</evidence>
<dbReference type="Proteomes" id="UP000009328">
    <property type="component" value="Unassembled WGS sequence"/>
</dbReference>
<dbReference type="InterPro" id="IPR013931">
    <property type="entry name" value="Svf1-like_N"/>
</dbReference>
<gene>
    <name evidence="6" type="ORF">BN7_3349</name>
</gene>
<dbReference type="eggNOG" id="ENOG502QQY3">
    <property type="taxonomic scope" value="Eukaryota"/>
</dbReference>
<dbReference type="InterPro" id="IPR051385">
    <property type="entry name" value="Ceramide-binding_SVF1"/>
</dbReference>
<dbReference type="SUPFAM" id="SSF159245">
    <property type="entry name" value="AttH-like"/>
    <property type="match status" value="1"/>
</dbReference>
<sequence length="388" mass="43575">MLKWVQGGLSAVTGIAEPEYGPEYIHSITDTVKDKQHFQIATKQDFKWQSPTSTNVETQTFYFNDLTTGIIGFAQVIHSNVVGIHTTAQFTFKLFNTNTKEQIWTSTKLEDFIIKGENFYASNLKIEINDEGNEYHLVSKVNPESIVDLKFSKIAPSVKIGKDGVTIYGDDVENPWGTMRHVFWPRNKVEGSIQSTKEGSTETKNYEINGFSMFVMALQGMKPHHAAATWNFLNFHSKSLSTVVMEFTTPKSYGSTKVSLAFLSNDEGIIGSSINNEVLHLNPEIDEVGWPKPTSLEFKGHGIDSKANDEQVQSGSAKPVEWTLKGGLQLVERVDVMHEIPNFVKNLVSGVAGTKPYIYQFWDNMTIEYNEIKETSIGYLEATFITEL</sequence>
<organism evidence="6 7">
    <name type="scientific">Wickerhamomyces ciferrii (strain ATCC 14091 / BCRC 22168 / CBS 111 / JCM 3599 / NBRC 0793 / NRRL Y-1031 F-60-10)</name>
    <name type="common">Yeast</name>
    <name type="synonym">Pichia ciferrii</name>
    <dbReference type="NCBI Taxonomy" id="1206466"/>
    <lineage>
        <taxon>Eukaryota</taxon>
        <taxon>Fungi</taxon>
        <taxon>Dikarya</taxon>
        <taxon>Ascomycota</taxon>
        <taxon>Saccharomycotina</taxon>
        <taxon>Saccharomycetes</taxon>
        <taxon>Phaffomycetales</taxon>
        <taxon>Wickerhamomycetaceae</taxon>
        <taxon>Wickerhamomyces</taxon>
    </lineage>
</organism>
<keyword evidence="7" id="KW-1185">Reference proteome</keyword>
<dbReference type="GO" id="GO:0005737">
    <property type="term" value="C:cytoplasm"/>
    <property type="evidence" value="ECO:0007669"/>
    <property type="project" value="UniProtKB-SubCell"/>
</dbReference>
<evidence type="ECO:0000313" key="7">
    <source>
        <dbReference type="Proteomes" id="UP000009328"/>
    </source>
</evidence>
<evidence type="ECO:0000256" key="1">
    <source>
        <dbReference type="ARBA" id="ARBA00004496"/>
    </source>
</evidence>
<accession>K0KFB0</accession>
<dbReference type="AlphaFoldDB" id="K0KFB0"/>
<protein>
    <submittedName>
        <fullName evidence="6">Survival factor 1</fullName>
    </submittedName>
</protein>
<dbReference type="Pfam" id="PF08622">
    <property type="entry name" value="Svf1"/>
    <property type="match status" value="1"/>
</dbReference>
<evidence type="ECO:0000259" key="5">
    <source>
        <dbReference type="Pfam" id="PF17187"/>
    </source>
</evidence>
<dbReference type="GO" id="GO:0006979">
    <property type="term" value="P:response to oxidative stress"/>
    <property type="evidence" value="ECO:0007669"/>
    <property type="project" value="InterPro"/>
</dbReference>
<feature type="domain" description="Svf1-like C-terminal" evidence="5">
    <location>
        <begin position="221"/>
        <end position="385"/>
    </location>
</feature>
<comment type="subcellular location">
    <subcellularLocation>
        <location evidence="1">Cytoplasm</location>
    </subcellularLocation>
</comment>
<reference evidence="6 7" key="1">
    <citation type="journal article" date="2012" name="Eukaryot. Cell">
        <title>Draft genome sequence of Wickerhamomyces ciferrii NRRL Y-1031 F-60-10.</title>
        <authorList>
            <person name="Schneider J."/>
            <person name="Andrea H."/>
            <person name="Blom J."/>
            <person name="Jaenicke S."/>
            <person name="Ruckert C."/>
            <person name="Schorsch C."/>
            <person name="Szczepanowski R."/>
            <person name="Farwick M."/>
            <person name="Goesmann A."/>
            <person name="Puhler A."/>
            <person name="Schaffer S."/>
            <person name="Tauch A."/>
            <person name="Kohler T."/>
            <person name="Brinkrolf K."/>
        </authorList>
    </citation>
    <scope>NUCLEOTIDE SEQUENCE [LARGE SCALE GENOMIC DNA]</scope>
    <source>
        <strain evidence="7">ATCC 14091 / BCRC 22168 / CBS 111 / JCM 3599 / NBRC 0793 / NRRL Y-1031 F-60-10</strain>
    </source>
</reference>